<accession>G0N1U8</accession>
<proteinExistence type="predicted"/>
<feature type="compositionally biased region" description="Polar residues" evidence="1">
    <location>
        <begin position="82"/>
        <end position="99"/>
    </location>
</feature>
<feature type="region of interest" description="Disordered" evidence="1">
    <location>
        <begin position="37"/>
        <end position="114"/>
    </location>
</feature>
<protein>
    <submittedName>
        <fullName evidence="2">Uncharacterized protein</fullName>
    </submittedName>
</protein>
<gene>
    <name evidence="2" type="ORF">CAEBREN_03788</name>
</gene>
<dbReference type="EMBL" id="GL379828">
    <property type="protein sequence ID" value="EGT50344.1"/>
    <property type="molecule type" value="Genomic_DNA"/>
</dbReference>
<dbReference type="Proteomes" id="UP000008068">
    <property type="component" value="Unassembled WGS sequence"/>
</dbReference>
<evidence type="ECO:0000256" key="1">
    <source>
        <dbReference type="SAM" id="MobiDB-lite"/>
    </source>
</evidence>
<feature type="compositionally biased region" description="Acidic residues" evidence="1">
    <location>
        <begin position="100"/>
        <end position="114"/>
    </location>
</feature>
<evidence type="ECO:0000313" key="3">
    <source>
        <dbReference type="Proteomes" id="UP000008068"/>
    </source>
</evidence>
<dbReference type="AlphaFoldDB" id="G0N1U8"/>
<dbReference type="HOGENOM" id="CLU_2123243_0_0_1"/>
<evidence type="ECO:0000313" key="2">
    <source>
        <dbReference type="EMBL" id="EGT50344.1"/>
    </source>
</evidence>
<keyword evidence="3" id="KW-1185">Reference proteome</keyword>
<sequence length="114" mass="11834">MGARYAPIERALRPTPHVIVCDVSSSSPAPPLVMARFATPQPEPPRTFFNPASIPVLPSSSGTPAPTAPQPTTLAATPNAVGMNTNAPSTSEKSATNSVTDDDTSMDWESSDAK</sequence>
<name>G0N1U8_CAEBE</name>
<reference evidence="3" key="1">
    <citation type="submission" date="2011-07" db="EMBL/GenBank/DDBJ databases">
        <authorList>
            <consortium name="Caenorhabditis brenneri Sequencing and Analysis Consortium"/>
            <person name="Wilson R.K."/>
        </authorList>
    </citation>
    <scope>NUCLEOTIDE SEQUENCE [LARGE SCALE GENOMIC DNA]</scope>
    <source>
        <strain evidence="3">PB2801</strain>
    </source>
</reference>
<dbReference type="InParanoid" id="G0N1U8"/>
<feature type="compositionally biased region" description="Low complexity" evidence="1">
    <location>
        <begin position="70"/>
        <end position="80"/>
    </location>
</feature>
<organism evidence="3">
    <name type="scientific">Caenorhabditis brenneri</name>
    <name type="common">Nematode worm</name>
    <dbReference type="NCBI Taxonomy" id="135651"/>
    <lineage>
        <taxon>Eukaryota</taxon>
        <taxon>Metazoa</taxon>
        <taxon>Ecdysozoa</taxon>
        <taxon>Nematoda</taxon>
        <taxon>Chromadorea</taxon>
        <taxon>Rhabditida</taxon>
        <taxon>Rhabditina</taxon>
        <taxon>Rhabditomorpha</taxon>
        <taxon>Rhabditoidea</taxon>
        <taxon>Rhabditidae</taxon>
        <taxon>Peloderinae</taxon>
        <taxon>Caenorhabditis</taxon>
    </lineage>
</organism>